<dbReference type="PROSITE" id="PS50297">
    <property type="entry name" value="ANK_REP_REGION"/>
    <property type="match status" value="2"/>
</dbReference>
<keyword evidence="5" id="KW-1185">Reference proteome</keyword>
<gene>
    <name evidence="4" type="ORF">OFUS_LOCUS26794</name>
</gene>
<evidence type="ECO:0000256" key="2">
    <source>
        <dbReference type="ARBA" id="ARBA00023043"/>
    </source>
</evidence>
<organism evidence="4 5">
    <name type="scientific">Owenia fusiformis</name>
    <name type="common">Polychaete worm</name>
    <dbReference type="NCBI Taxonomy" id="6347"/>
    <lineage>
        <taxon>Eukaryota</taxon>
        <taxon>Metazoa</taxon>
        <taxon>Spiralia</taxon>
        <taxon>Lophotrochozoa</taxon>
        <taxon>Annelida</taxon>
        <taxon>Polychaeta</taxon>
        <taxon>Sedentaria</taxon>
        <taxon>Canalipalpata</taxon>
        <taxon>Sabellida</taxon>
        <taxon>Oweniida</taxon>
        <taxon>Oweniidae</taxon>
        <taxon>Owenia</taxon>
    </lineage>
</organism>
<sequence>MKRKTRYSVALGKHPIHWGCLRHGISIATLNKNFAGVKRACTEGWPLKEEQNILLDIILDNPKAMKRRMLKAGFGPNYKLTYDVLTSDDEERIKQGESIEFGGICSLLHIAASFIRPGPLEVLVKMGADVNALDNEKTPLEHLVEYWPMKWWSASVDGDNIYRAFKLGIRASKCVNILLKNNATEGIFGKDYGHEISFLHYQVERGVFLNNEEFLKHEQFDIDVTNEFGETPLMVAARRCHDDIVKKLIDKNAKVGATDNAGNTALHHAVATSREETSQIVLTVGILLSKEDLDINQQNNEGNTAAHINTLRGDFSVTNMLLRNGANPDLTNSSGKSVFRIYIESMRSDNLMFNPARPITAFDVPDVDLLLDKTTYTRIFIPEEGSSQLNRTNFPGFFQMAENAKIKECIKRASVSPPPLKTITRQIIMRSIVRQHNVQKTKLTFVEKWKKYYSRFVINPLDVNSHYEWESLLTVFVENMRAFRELRINKLDALFRPAPDASYRILRCESSLEEFLPKELRDFLFEQYEFPKLDNYKEFFGIDIE</sequence>
<dbReference type="Gene3D" id="1.25.40.20">
    <property type="entry name" value="Ankyrin repeat-containing domain"/>
    <property type="match status" value="3"/>
</dbReference>
<comment type="caution">
    <text evidence="4">The sequence shown here is derived from an EMBL/GenBank/DDBJ whole genome shotgun (WGS) entry which is preliminary data.</text>
</comment>
<dbReference type="SUPFAM" id="SSF48403">
    <property type="entry name" value="Ankyrin repeat"/>
    <property type="match status" value="1"/>
</dbReference>
<dbReference type="GO" id="GO:0006357">
    <property type="term" value="P:regulation of transcription by RNA polymerase II"/>
    <property type="evidence" value="ECO:0007669"/>
    <property type="project" value="TreeGrafter"/>
</dbReference>
<dbReference type="Proteomes" id="UP000749559">
    <property type="component" value="Unassembled WGS sequence"/>
</dbReference>
<dbReference type="PANTHER" id="PTHR24126">
    <property type="entry name" value="ANKYRIN REPEAT, PH AND SEC7 DOMAIN CONTAINING PROTEIN SECG-RELATED"/>
    <property type="match status" value="1"/>
</dbReference>
<evidence type="ECO:0000313" key="5">
    <source>
        <dbReference type="Proteomes" id="UP000749559"/>
    </source>
</evidence>
<evidence type="ECO:0000313" key="4">
    <source>
        <dbReference type="EMBL" id="CAH1803182.1"/>
    </source>
</evidence>
<dbReference type="EMBL" id="CAIIXF020000301">
    <property type="protein sequence ID" value="CAH1803182.1"/>
    <property type="molecule type" value="Genomic_DNA"/>
</dbReference>
<dbReference type="Pfam" id="PF00023">
    <property type="entry name" value="Ank"/>
    <property type="match status" value="1"/>
</dbReference>
<dbReference type="GO" id="GO:0061629">
    <property type="term" value="F:RNA polymerase II-specific DNA-binding transcription factor binding"/>
    <property type="evidence" value="ECO:0007669"/>
    <property type="project" value="TreeGrafter"/>
</dbReference>
<feature type="repeat" description="ANK" evidence="3">
    <location>
        <begin position="301"/>
        <end position="333"/>
    </location>
</feature>
<keyword evidence="1" id="KW-0677">Repeat</keyword>
<dbReference type="SMART" id="SM00248">
    <property type="entry name" value="ANK"/>
    <property type="match status" value="4"/>
</dbReference>
<dbReference type="InterPro" id="IPR036770">
    <property type="entry name" value="Ankyrin_rpt-contain_sf"/>
</dbReference>
<dbReference type="Pfam" id="PF12796">
    <property type="entry name" value="Ank_2"/>
    <property type="match status" value="1"/>
</dbReference>
<keyword evidence="2 3" id="KW-0040">ANK repeat</keyword>
<name>A0A8S4QC76_OWEFU</name>
<accession>A0A8S4QC76</accession>
<reference evidence="4" key="1">
    <citation type="submission" date="2022-03" db="EMBL/GenBank/DDBJ databases">
        <authorList>
            <person name="Martin C."/>
        </authorList>
    </citation>
    <scope>NUCLEOTIDE SEQUENCE</scope>
</reference>
<protein>
    <submittedName>
        <fullName evidence="4">Uncharacterized protein</fullName>
    </submittedName>
</protein>
<proteinExistence type="predicted"/>
<dbReference type="GO" id="GO:0005634">
    <property type="term" value="C:nucleus"/>
    <property type="evidence" value="ECO:0007669"/>
    <property type="project" value="TreeGrafter"/>
</dbReference>
<dbReference type="PANTHER" id="PTHR24126:SF14">
    <property type="entry name" value="ANK_REP_REGION DOMAIN-CONTAINING PROTEIN"/>
    <property type="match status" value="1"/>
</dbReference>
<dbReference type="InterPro" id="IPR002110">
    <property type="entry name" value="Ankyrin_rpt"/>
</dbReference>
<dbReference type="PROSITE" id="PS50088">
    <property type="entry name" value="ANK_REPEAT"/>
    <property type="match status" value="2"/>
</dbReference>
<dbReference type="AlphaFoldDB" id="A0A8S4QC76"/>
<evidence type="ECO:0000256" key="3">
    <source>
        <dbReference type="PROSITE-ProRule" id="PRU00023"/>
    </source>
</evidence>
<feature type="repeat" description="ANK" evidence="3">
    <location>
        <begin position="228"/>
        <end position="260"/>
    </location>
</feature>
<dbReference type="OrthoDB" id="2157354at2759"/>
<evidence type="ECO:0000256" key="1">
    <source>
        <dbReference type="ARBA" id="ARBA00022737"/>
    </source>
</evidence>